<dbReference type="InterPro" id="IPR050624">
    <property type="entry name" value="HTH-type_Tx_Regulator"/>
</dbReference>
<name>A0ABS2QXZ7_9BACI</name>
<evidence type="ECO:0000259" key="4">
    <source>
        <dbReference type="PROSITE" id="PS50977"/>
    </source>
</evidence>
<dbReference type="SUPFAM" id="SSF46689">
    <property type="entry name" value="Homeodomain-like"/>
    <property type="match status" value="1"/>
</dbReference>
<keyword evidence="1" id="KW-0678">Repressor</keyword>
<protein>
    <submittedName>
        <fullName evidence="5">AcrR family transcriptional regulator</fullName>
    </submittedName>
</protein>
<keyword evidence="6" id="KW-1185">Reference proteome</keyword>
<gene>
    <name evidence="5" type="ORF">JOC83_002661</name>
</gene>
<dbReference type="Proteomes" id="UP000809829">
    <property type="component" value="Unassembled WGS sequence"/>
</dbReference>
<accession>A0ABS2QXZ7</accession>
<keyword evidence="2 3" id="KW-0238">DNA-binding</keyword>
<dbReference type="EMBL" id="JAFBFC010000004">
    <property type="protein sequence ID" value="MBM7703812.1"/>
    <property type="molecule type" value="Genomic_DNA"/>
</dbReference>
<dbReference type="InterPro" id="IPR009057">
    <property type="entry name" value="Homeodomain-like_sf"/>
</dbReference>
<evidence type="ECO:0000256" key="1">
    <source>
        <dbReference type="ARBA" id="ARBA00022491"/>
    </source>
</evidence>
<dbReference type="Gene3D" id="1.10.10.60">
    <property type="entry name" value="Homeodomain-like"/>
    <property type="match status" value="1"/>
</dbReference>
<dbReference type="InterPro" id="IPR036271">
    <property type="entry name" value="Tet_transcr_reg_TetR-rel_C_sf"/>
</dbReference>
<reference evidence="5 6" key="1">
    <citation type="submission" date="2021-01" db="EMBL/GenBank/DDBJ databases">
        <title>Genomic Encyclopedia of Type Strains, Phase IV (KMG-IV): sequencing the most valuable type-strain genomes for metagenomic binning, comparative biology and taxonomic classification.</title>
        <authorList>
            <person name="Goeker M."/>
        </authorList>
    </citation>
    <scope>NUCLEOTIDE SEQUENCE [LARGE SCALE GENOMIC DNA]</scope>
    <source>
        <strain evidence="5 6">DSM 104297</strain>
    </source>
</reference>
<evidence type="ECO:0000313" key="5">
    <source>
        <dbReference type="EMBL" id="MBM7703812.1"/>
    </source>
</evidence>
<dbReference type="PANTHER" id="PTHR43479:SF21">
    <property type="entry name" value="TRANSCRIPTIONAL REGULATOR, TETR FAMILY"/>
    <property type="match status" value="1"/>
</dbReference>
<proteinExistence type="predicted"/>
<evidence type="ECO:0000256" key="3">
    <source>
        <dbReference type="PROSITE-ProRule" id="PRU00335"/>
    </source>
</evidence>
<dbReference type="InterPro" id="IPR001647">
    <property type="entry name" value="HTH_TetR"/>
</dbReference>
<feature type="DNA-binding region" description="H-T-H motif" evidence="3">
    <location>
        <begin position="32"/>
        <end position="51"/>
    </location>
</feature>
<evidence type="ECO:0000313" key="6">
    <source>
        <dbReference type="Proteomes" id="UP000809829"/>
    </source>
</evidence>
<dbReference type="Pfam" id="PF00440">
    <property type="entry name" value="TetR_N"/>
    <property type="match status" value="1"/>
</dbReference>
<comment type="caution">
    <text evidence="5">The sequence shown here is derived from an EMBL/GenBank/DDBJ whole genome shotgun (WGS) entry which is preliminary data.</text>
</comment>
<dbReference type="PROSITE" id="PS50977">
    <property type="entry name" value="HTH_TETR_2"/>
    <property type="match status" value="1"/>
</dbReference>
<dbReference type="PRINTS" id="PR00455">
    <property type="entry name" value="HTHTETR"/>
</dbReference>
<evidence type="ECO:0000256" key="2">
    <source>
        <dbReference type="ARBA" id="ARBA00023125"/>
    </source>
</evidence>
<organism evidence="5 6">
    <name type="scientific">Priestia iocasae</name>
    <dbReference type="NCBI Taxonomy" id="2291674"/>
    <lineage>
        <taxon>Bacteria</taxon>
        <taxon>Bacillati</taxon>
        <taxon>Bacillota</taxon>
        <taxon>Bacilli</taxon>
        <taxon>Bacillales</taxon>
        <taxon>Bacillaceae</taxon>
        <taxon>Priestia</taxon>
    </lineage>
</organism>
<sequence length="197" mass="23089">MNGFEKRKNQKKADIRAAAYCLFNKYGPKQVNMTQIAKEAKVSQVTIYNHFQSKEQLIREVVIEYLEKQINVYTNLMHSDESLQTKIEQIIFEKIYAENPMKREFFQEAIEGDTELQAHFNEYYEKKALPLFVSFIIEGKNKGEISENISVESVLFFIQALKNQLDQLPAHSPFFEKQEKAKEMLHLFFYGIAGKNT</sequence>
<dbReference type="Gene3D" id="1.10.357.10">
    <property type="entry name" value="Tetracycline Repressor, domain 2"/>
    <property type="match status" value="1"/>
</dbReference>
<dbReference type="RefSeq" id="WP_205187770.1">
    <property type="nucleotide sequence ID" value="NZ_JAFBFC010000004.1"/>
</dbReference>
<dbReference type="SUPFAM" id="SSF48498">
    <property type="entry name" value="Tetracyclin repressor-like, C-terminal domain"/>
    <property type="match status" value="1"/>
</dbReference>
<dbReference type="PANTHER" id="PTHR43479">
    <property type="entry name" value="ACREF/ENVCD OPERON REPRESSOR-RELATED"/>
    <property type="match status" value="1"/>
</dbReference>
<feature type="domain" description="HTH tetR-type" evidence="4">
    <location>
        <begin position="9"/>
        <end position="69"/>
    </location>
</feature>